<organism evidence="1 2">
    <name type="scientific">Flavobacterium anhuiense</name>
    <dbReference type="NCBI Taxonomy" id="459526"/>
    <lineage>
        <taxon>Bacteria</taxon>
        <taxon>Pseudomonadati</taxon>
        <taxon>Bacteroidota</taxon>
        <taxon>Flavobacteriia</taxon>
        <taxon>Flavobacteriales</taxon>
        <taxon>Flavobacteriaceae</taxon>
        <taxon>Flavobacterium</taxon>
    </lineage>
</organism>
<proteinExistence type="predicted"/>
<protein>
    <recommendedName>
        <fullName evidence="3">HNH nuclease domain-containing protein</fullName>
    </recommendedName>
</protein>
<dbReference type="Gene3D" id="1.10.30.50">
    <property type="match status" value="1"/>
</dbReference>
<evidence type="ECO:0000313" key="1">
    <source>
        <dbReference type="EMBL" id="SCY75052.1"/>
    </source>
</evidence>
<dbReference type="Proteomes" id="UP000199307">
    <property type="component" value="Unassembled WGS sequence"/>
</dbReference>
<name>A0ABY0LWY7_9FLAO</name>
<evidence type="ECO:0008006" key="3">
    <source>
        <dbReference type="Google" id="ProtNLM"/>
    </source>
</evidence>
<sequence>MIQVPYSLSELDKMALTFYKDIKKEFDISSNLKSYAGSDLKPVMNYLETNLKRIITGRPDQLELQMKLLDNLVKTAKSNYLKRNPLNSKKKPTTTANVNTWFKTEILKIFNYDTDEQSFTKKEKGKIAYRHAKRLDMNTCPYCNANFTFTIRNKRMKSRPQFDHFYNKNRYPYLALSFYNLVPSCALCNSGALKGQKPFSLATNIHPFIESLENVYQFRTKVKSVDFLVSGKDFELKMNLCKGIKVSNPIAIKAKRNVEVFALNDRYKYHKDIAGNVIKNSYMYCNTSIDDLYETFKIGGTSIFKSELEIKELIVGNYLDPINFHKRIHTKLVKDIAEEFGIVI</sequence>
<dbReference type="RefSeq" id="WP_139159205.1">
    <property type="nucleotide sequence ID" value="NZ_FMVC01000005.1"/>
</dbReference>
<gene>
    <name evidence="1" type="ORF">SAMN02927916_3178</name>
</gene>
<reference evidence="1 2" key="1">
    <citation type="submission" date="2016-10" db="EMBL/GenBank/DDBJ databases">
        <authorList>
            <person name="Varghese N."/>
            <person name="Submissions S."/>
        </authorList>
    </citation>
    <scope>NUCLEOTIDE SEQUENCE [LARGE SCALE GENOMIC DNA]</scope>
    <source>
        <strain evidence="1 2">CGMCC 1.6859</strain>
    </source>
</reference>
<comment type="caution">
    <text evidence="1">The sequence shown here is derived from an EMBL/GenBank/DDBJ whole genome shotgun (WGS) entry which is preliminary data.</text>
</comment>
<accession>A0ABY0LWY7</accession>
<evidence type="ECO:0000313" key="2">
    <source>
        <dbReference type="Proteomes" id="UP000199307"/>
    </source>
</evidence>
<keyword evidence="2" id="KW-1185">Reference proteome</keyword>
<dbReference type="EMBL" id="FMVC01000005">
    <property type="protein sequence ID" value="SCY75052.1"/>
    <property type="molecule type" value="Genomic_DNA"/>
</dbReference>